<keyword evidence="2" id="KW-1185">Reference proteome</keyword>
<evidence type="ECO:0000313" key="2">
    <source>
        <dbReference type="Proteomes" id="UP000230390"/>
    </source>
</evidence>
<reference evidence="1 2" key="1">
    <citation type="submission" date="2017-10" db="EMBL/GenBank/DDBJ databases">
        <title>Massilia psychrophilum sp. nov., a novel purple-pigmented bacterium isolated from Tianshan glacier, Xinjiang Municipality, China.</title>
        <authorList>
            <person name="Wang H."/>
        </authorList>
    </citation>
    <scope>NUCLEOTIDE SEQUENCE [LARGE SCALE GENOMIC DNA]</scope>
    <source>
        <strain evidence="1 2">JCM 30074</strain>
    </source>
</reference>
<dbReference type="AlphaFoldDB" id="A0A2G8TBH7"/>
<comment type="caution">
    <text evidence="1">The sequence shown here is derived from an EMBL/GenBank/DDBJ whole genome shotgun (WGS) entry which is preliminary data.</text>
</comment>
<organism evidence="1 2">
    <name type="scientific">Massilia eurypsychrophila</name>
    <dbReference type="NCBI Taxonomy" id="1485217"/>
    <lineage>
        <taxon>Bacteria</taxon>
        <taxon>Pseudomonadati</taxon>
        <taxon>Pseudomonadota</taxon>
        <taxon>Betaproteobacteria</taxon>
        <taxon>Burkholderiales</taxon>
        <taxon>Oxalobacteraceae</taxon>
        <taxon>Telluria group</taxon>
        <taxon>Massilia</taxon>
    </lineage>
</organism>
<dbReference type="OrthoDB" id="278697at2"/>
<gene>
    <name evidence="1" type="ORF">CR105_20925</name>
</gene>
<protein>
    <recommendedName>
        <fullName evidence="3">Glycine-rich domain-containing protein-like</fullName>
    </recommendedName>
</protein>
<name>A0A2G8TBH7_9BURK</name>
<dbReference type="EMBL" id="PDOC01000017">
    <property type="protein sequence ID" value="PIL43028.1"/>
    <property type="molecule type" value="Genomic_DNA"/>
</dbReference>
<evidence type="ECO:0008006" key="3">
    <source>
        <dbReference type="Google" id="ProtNLM"/>
    </source>
</evidence>
<proteinExistence type="predicted"/>
<dbReference type="Proteomes" id="UP000230390">
    <property type="component" value="Unassembled WGS sequence"/>
</dbReference>
<evidence type="ECO:0000313" key="1">
    <source>
        <dbReference type="EMBL" id="PIL43028.1"/>
    </source>
</evidence>
<accession>A0A2G8TBH7</accession>
<sequence length="106" mass="12137">MIFSEHFTPIAALDLTPIKQKLMVQSGTAWSAEKADAVEAEYRRFLYTMKICPGAEAAPTAEVDRFWRVHIVETKRYAQDCERALGFFLHRPANLKITPMAIQRSH</sequence>
<dbReference type="RefSeq" id="WP_099791808.1">
    <property type="nucleotide sequence ID" value="NZ_JBHLYV010000097.1"/>
</dbReference>